<dbReference type="PROSITE" id="PS50041">
    <property type="entry name" value="C_TYPE_LECTIN_2"/>
    <property type="match status" value="2"/>
</dbReference>
<dbReference type="Gene3D" id="3.10.100.10">
    <property type="entry name" value="Mannose-Binding Protein A, subunit A"/>
    <property type="match status" value="2"/>
</dbReference>
<comment type="caution">
    <text evidence="3">The sequence shown here is derived from an EMBL/GenBank/DDBJ whole genome shotgun (WGS) entry which is preliminary data.</text>
</comment>
<evidence type="ECO:0000256" key="1">
    <source>
        <dbReference type="ARBA" id="ARBA00023157"/>
    </source>
</evidence>
<dbReference type="EMBL" id="QNUK01000504">
    <property type="protein sequence ID" value="KAF5892395.1"/>
    <property type="molecule type" value="Genomic_DNA"/>
</dbReference>
<accession>A0A8J4XBL3</accession>
<feature type="domain" description="C-type lectin" evidence="2">
    <location>
        <begin position="25"/>
        <end position="135"/>
    </location>
</feature>
<organism evidence="3 4">
    <name type="scientific">Clarias magur</name>
    <name type="common">Asian catfish</name>
    <name type="synonym">Macropteronotus magur</name>
    <dbReference type="NCBI Taxonomy" id="1594786"/>
    <lineage>
        <taxon>Eukaryota</taxon>
        <taxon>Metazoa</taxon>
        <taxon>Chordata</taxon>
        <taxon>Craniata</taxon>
        <taxon>Vertebrata</taxon>
        <taxon>Euteleostomi</taxon>
        <taxon>Actinopterygii</taxon>
        <taxon>Neopterygii</taxon>
        <taxon>Teleostei</taxon>
        <taxon>Ostariophysi</taxon>
        <taxon>Siluriformes</taxon>
        <taxon>Clariidae</taxon>
        <taxon>Clarias</taxon>
    </lineage>
</organism>
<dbReference type="Proteomes" id="UP000727407">
    <property type="component" value="Unassembled WGS sequence"/>
</dbReference>
<evidence type="ECO:0000259" key="2">
    <source>
        <dbReference type="PROSITE" id="PS50041"/>
    </source>
</evidence>
<dbReference type="AlphaFoldDB" id="A0A8J4XBL3"/>
<dbReference type="InterPro" id="IPR016187">
    <property type="entry name" value="CTDL_fold"/>
</dbReference>
<evidence type="ECO:0000313" key="3">
    <source>
        <dbReference type="EMBL" id="KAF5892395.1"/>
    </source>
</evidence>
<keyword evidence="1" id="KW-1015">Disulfide bond</keyword>
<dbReference type="SUPFAM" id="SSF56436">
    <property type="entry name" value="C-type lectin-like"/>
    <property type="match status" value="2"/>
</dbReference>
<keyword evidence="4" id="KW-1185">Reference proteome</keyword>
<reference evidence="3" key="1">
    <citation type="submission" date="2020-07" db="EMBL/GenBank/DDBJ databases">
        <title>Clarias magur genome sequencing, assembly and annotation.</title>
        <authorList>
            <person name="Kushwaha B."/>
            <person name="Kumar R."/>
            <person name="Das P."/>
            <person name="Joshi C.G."/>
            <person name="Kumar D."/>
            <person name="Nagpure N.S."/>
            <person name="Pandey M."/>
            <person name="Agarwal S."/>
            <person name="Srivastava S."/>
            <person name="Singh M."/>
            <person name="Sahoo L."/>
            <person name="Jayasankar P."/>
            <person name="Meher P.K."/>
            <person name="Koringa P.G."/>
            <person name="Iquebal M.A."/>
            <person name="Das S.P."/>
            <person name="Bit A."/>
            <person name="Patnaik S."/>
            <person name="Patel N."/>
            <person name="Shah T.M."/>
            <person name="Hinsu A."/>
            <person name="Jena J.K."/>
        </authorList>
    </citation>
    <scope>NUCLEOTIDE SEQUENCE</scope>
    <source>
        <strain evidence="3">CIFAMagur01</strain>
        <tissue evidence="3">Testis</tissue>
    </source>
</reference>
<proteinExistence type="predicted"/>
<sequence>MKHKLFGLLIFTGVFPLVLSVTRQYFLIKQGLTWNAAQTYCRANYTDLATITSNDEMTQLQKVAQIQLFFASAWIGLYTNINNWYWSFGNEPVVNFTAWYFLQPDNLYGDEFCVFIYLGKWYDAPCDWLLYFVCFDDRENATANYILIYKLKTWDNAQSYCRQYYTDLASGRNATENSIVGGFLFGATVWFGLNRERWRWSDQSTDVSSIDWWAGNSDDYLKNKGCGYLYGLLADEEQCSYTVMPFFCYLYPKQQQIMRLKVKSIQDLNDPAVMAAILEK</sequence>
<dbReference type="PANTHER" id="PTHR45784:SF3">
    <property type="entry name" value="C-TYPE LECTIN DOMAIN FAMILY 4 MEMBER K-LIKE-RELATED"/>
    <property type="match status" value="1"/>
</dbReference>
<dbReference type="OrthoDB" id="6369810at2759"/>
<dbReference type="InterPro" id="IPR016186">
    <property type="entry name" value="C-type_lectin-like/link_sf"/>
</dbReference>
<evidence type="ECO:0000313" key="4">
    <source>
        <dbReference type="Proteomes" id="UP000727407"/>
    </source>
</evidence>
<dbReference type="Pfam" id="PF00059">
    <property type="entry name" value="Lectin_C"/>
    <property type="match status" value="2"/>
</dbReference>
<protein>
    <submittedName>
        <fullName evidence="3">Putative C-type lectin domain family 20 member A isoform X1</fullName>
    </submittedName>
</protein>
<gene>
    <name evidence="3" type="ORF">DAT39_017896</name>
</gene>
<feature type="domain" description="C-type lectin" evidence="2">
    <location>
        <begin position="145"/>
        <end position="240"/>
    </location>
</feature>
<feature type="non-terminal residue" evidence="3">
    <location>
        <position position="280"/>
    </location>
</feature>
<dbReference type="InterPro" id="IPR001304">
    <property type="entry name" value="C-type_lectin-like"/>
</dbReference>
<dbReference type="SMART" id="SM00034">
    <property type="entry name" value="CLECT"/>
    <property type="match status" value="2"/>
</dbReference>
<dbReference type="PANTHER" id="PTHR45784">
    <property type="entry name" value="C-TYPE LECTIN DOMAIN FAMILY 20 MEMBER A-RELATED"/>
    <property type="match status" value="1"/>
</dbReference>
<dbReference type="PROSITE" id="PS00615">
    <property type="entry name" value="C_TYPE_LECTIN_1"/>
    <property type="match status" value="1"/>
</dbReference>
<name>A0A8J4XBL3_CLAMG</name>
<dbReference type="InterPro" id="IPR018378">
    <property type="entry name" value="C-type_lectin_CS"/>
</dbReference>